<keyword evidence="5" id="KW-0808">Transferase</keyword>
<dbReference type="EMBL" id="LM995447">
    <property type="protein sequence ID" value="CDZ24830.1"/>
    <property type="molecule type" value="Genomic_DNA"/>
</dbReference>
<sequence>MDYRFSDRISSLKPSLIREILKNTSGSDVIPFSAGNPSPESFPVKALKEIADGIFNDDATTALQYGISEGYTPLRDALKERMKKKFNSGRDFDDLIIVSGGQQGIELACKVLCNEGDTVLCENPSFIGAENAFRSYNVNLRGVELENDGINIEKLENALKTEKNVKILYLIPTFQNPMGITTTLEKRKAIYELAKKYGVMIIEDNPYGDLRFEGEEVPTLKSLDTEGLVIYCGSFSKILSAGIRVGYVLAPSEVIQKMVVAKQVSDVHTNLFFQMAAYRFMTQYGMETHIDKIRKLYKHKSSLMINSLEKALAGRAAITHPQGGLFLWCTLPDNVKMLDFCKKASENKVAVVPGIAFCVSPDDYCNSIRLNYSTPSDEQIVKGCEILGKVLDSYY</sequence>
<dbReference type="SUPFAM" id="SSF53383">
    <property type="entry name" value="PLP-dependent transferases"/>
    <property type="match status" value="1"/>
</dbReference>
<dbReference type="AlphaFoldDB" id="A0A078KUJ4"/>
<dbReference type="InterPro" id="IPR050859">
    <property type="entry name" value="Class-I_PLP-dep_aminotransf"/>
</dbReference>
<dbReference type="Pfam" id="PF00155">
    <property type="entry name" value="Aminotran_1_2"/>
    <property type="match status" value="1"/>
</dbReference>
<dbReference type="GO" id="GO:1901605">
    <property type="term" value="P:alpha-amino acid metabolic process"/>
    <property type="evidence" value="ECO:0007669"/>
    <property type="project" value="TreeGrafter"/>
</dbReference>
<comment type="similarity">
    <text evidence="2">Belongs to the class-I pyridoxal-phosphate-dependent aminotransferase family.</text>
</comment>
<evidence type="ECO:0000256" key="6">
    <source>
        <dbReference type="ARBA" id="ARBA00022898"/>
    </source>
</evidence>
<dbReference type="Gene3D" id="3.40.640.10">
    <property type="entry name" value="Type I PLP-dependent aspartate aminotransferase-like (Major domain)"/>
    <property type="match status" value="1"/>
</dbReference>
<evidence type="ECO:0000313" key="8">
    <source>
        <dbReference type="EMBL" id="CDZ24830.1"/>
    </source>
</evidence>
<evidence type="ECO:0000256" key="2">
    <source>
        <dbReference type="ARBA" id="ARBA00007441"/>
    </source>
</evidence>
<dbReference type="GO" id="GO:0030170">
    <property type="term" value="F:pyridoxal phosphate binding"/>
    <property type="evidence" value="ECO:0007669"/>
    <property type="project" value="InterPro"/>
</dbReference>
<dbReference type="InterPro" id="IPR004839">
    <property type="entry name" value="Aminotransferase_I/II_large"/>
</dbReference>
<accession>A0A078KUJ4</accession>
<dbReference type="KEGG" id="ccel:CCDG5_1722"/>
<feature type="domain" description="Aminotransferase class I/classII large" evidence="7">
    <location>
        <begin position="28"/>
        <end position="386"/>
    </location>
</feature>
<dbReference type="HOGENOM" id="CLU_017584_0_6_9"/>
<evidence type="ECO:0000259" key="7">
    <source>
        <dbReference type="Pfam" id="PF00155"/>
    </source>
</evidence>
<comment type="cofactor">
    <cofactor evidence="1">
        <name>pyridoxal 5'-phosphate</name>
        <dbReference type="ChEBI" id="CHEBI:597326"/>
    </cofactor>
</comment>
<dbReference type="PANTHER" id="PTHR42790:SF19">
    <property type="entry name" value="KYNURENINE_ALPHA-AMINOADIPATE AMINOTRANSFERASE, MITOCHONDRIAL"/>
    <property type="match status" value="1"/>
</dbReference>
<evidence type="ECO:0000256" key="5">
    <source>
        <dbReference type="ARBA" id="ARBA00022679"/>
    </source>
</evidence>
<evidence type="ECO:0000313" key="9">
    <source>
        <dbReference type="Proteomes" id="UP000032431"/>
    </source>
</evidence>
<reference evidence="9" key="1">
    <citation type="submission" date="2014-07" db="EMBL/GenBank/DDBJ databases">
        <authorList>
            <person name="Wibberg D."/>
        </authorList>
    </citation>
    <scope>NUCLEOTIDE SEQUENCE [LARGE SCALE GENOMIC DNA]</scope>
    <source>
        <strain evidence="9">DG5</strain>
    </source>
</reference>
<keyword evidence="6" id="KW-0663">Pyridoxal phosphate</keyword>
<dbReference type="CDD" id="cd00609">
    <property type="entry name" value="AAT_like"/>
    <property type="match status" value="1"/>
</dbReference>
<keyword evidence="9" id="KW-1185">Reference proteome</keyword>
<dbReference type="Proteomes" id="UP000032431">
    <property type="component" value="Chromosome I"/>
</dbReference>
<gene>
    <name evidence="8" type="ORF">CCDG5_1722</name>
</gene>
<dbReference type="InterPro" id="IPR015422">
    <property type="entry name" value="PyrdxlP-dep_Trfase_small"/>
</dbReference>
<dbReference type="PATRIC" id="fig|29343.3.peg.1817"/>
<keyword evidence="4" id="KW-0032">Aminotransferase</keyword>
<evidence type="ECO:0000256" key="4">
    <source>
        <dbReference type="ARBA" id="ARBA00022576"/>
    </source>
</evidence>
<evidence type="ECO:0000256" key="3">
    <source>
        <dbReference type="ARBA" id="ARBA00011738"/>
    </source>
</evidence>
<dbReference type="InterPro" id="IPR015421">
    <property type="entry name" value="PyrdxlP-dep_Trfase_major"/>
</dbReference>
<protein>
    <submittedName>
        <fullName evidence="8">GntR family transcriptional regulator</fullName>
    </submittedName>
</protein>
<dbReference type="FunFam" id="3.40.640.10:FF:000053">
    <property type="entry name" value="Aminotransferase, class I"/>
    <property type="match status" value="1"/>
</dbReference>
<evidence type="ECO:0000256" key="1">
    <source>
        <dbReference type="ARBA" id="ARBA00001933"/>
    </source>
</evidence>
<name>A0A078KUJ4_9FIRM</name>
<comment type="subunit">
    <text evidence="3">Homodimer.</text>
</comment>
<dbReference type="InterPro" id="IPR015424">
    <property type="entry name" value="PyrdxlP-dep_Trfase"/>
</dbReference>
<dbReference type="STRING" id="29343.CCDG5_1722"/>
<organism evidence="8 9">
    <name type="scientific">[Clostridium] cellulosi</name>
    <dbReference type="NCBI Taxonomy" id="29343"/>
    <lineage>
        <taxon>Bacteria</taxon>
        <taxon>Bacillati</taxon>
        <taxon>Bacillota</taxon>
        <taxon>Clostridia</taxon>
        <taxon>Eubacteriales</taxon>
        <taxon>Oscillospiraceae</taxon>
        <taxon>Oscillospiraceae incertae sedis</taxon>
    </lineage>
</organism>
<dbReference type="PANTHER" id="PTHR42790">
    <property type="entry name" value="AMINOTRANSFERASE"/>
    <property type="match status" value="1"/>
</dbReference>
<dbReference type="GO" id="GO:0008483">
    <property type="term" value="F:transaminase activity"/>
    <property type="evidence" value="ECO:0007669"/>
    <property type="project" value="UniProtKB-KW"/>
</dbReference>
<dbReference type="Gene3D" id="3.90.1150.10">
    <property type="entry name" value="Aspartate Aminotransferase, domain 1"/>
    <property type="match status" value="1"/>
</dbReference>
<dbReference type="OrthoDB" id="9802328at2"/>
<proteinExistence type="inferred from homology"/>